<evidence type="ECO:0000313" key="4">
    <source>
        <dbReference type="RefSeq" id="XP_032823786.1"/>
    </source>
</evidence>
<dbReference type="RefSeq" id="XP_032823786.1">
    <property type="nucleotide sequence ID" value="XM_032967895.1"/>
</dbReference>
<feature type="compositionally biased region" description="Polar residues" evidence="2">
    <location>
        <begin position="1508"/>
        <end position="1518"/>
    </location>
</feature>
<feature type="region of interest" description="Disordered" evidence="2">
    <location>
        <begin position="1476"/>
        <end position="1569"/>
    </location>
</feature>
<feature type="region of interest" description="Disordered" evidence="2">
    <location>
        <begin position="699"/>
        <end position="758"/>
    </location>
</feature>
<feature type="region of interest" description="Disordered" evidence="2">
    <location>
        <begin position="352"/>
        <end position="382"/>
    </location>
</feature>
<feature type="region of interest" description="Disordered" evidence="2">
    <location>
        <begin position="285"/>
        <end position="305"/>
    </location>
</feature>
<dbReference type="InterPro" id="IPR026636">
    <property type="entry name" value="MPHOSPH9"/>
</dbReference>
<name>A0AAJ7TVJ5_PETMA</name>
<sequence length="1664" mass="177710">MDAVIVSGAEEDEKEGQEEGEETGPPSRSSPGLHGDRGRSADDGAADDGAADPADDGVDDGAADGDHLGCSASIHRRGDSEGAHLEEGRSPTELNGATSGAGTCTGIASQEEVACGSGSSRSSGGERCPASSLSALLGHILTSRDGPVVDTQTSIPEERWVQLFELMERQHQEKMEAQQHQYKQHLQMLHTQIVNSIHERSPDITPSHSSVQELNLTTSESEDERSKGSTRSEKSLSLRDLTEAPAGSTTDNRELHTHLHGQALTAEGSAHGAACSNAREHLGAESIQGEGSDDTEFNRSSDGSATVYSGSFGEARHLENVQEFPRSLAASQGICAEGENLFSVGNKNDKPFGGLGRKEQTAESAAKSSADGAKQNADESQKGLQIEHLQSFSGHMGSQEDRGAVAPDVCVTGKLYQASGHLTGTVALGQTYRVLKPPGSNAMVESADDSRNASPTAERPLTSWVERQKQRQVWQKDAPAGAESADGPTGHAGPRPVGPIMASRHDKATQSIALDQLRHSEPGSDVAHFTPRGTRPVGPIASPQHHAKPTASLIPSLSRAGPVGSAAAQRHGDRAPAPHGGLMEHAARSVADEAFQQQHVHLAGPGTFPHGAAQPRGAVESPQHGAQSKWALASAEQHDGGAHAGHTVPPHVGQPVLSIIPPPLQQRSAFLRPATLPEHMTTAAQPAWLASMALSPVYRTPDTSKADSPDSLSQSEPESRASQASDCSLWHKSHSFGAETMRNGSPLHGRLSQIQPPGVSLRELYRERRSNSLDSRHPEPFGQFGPEAGLGFWLDESPLSPVHHVQNITVSSDAVPASQKQTATSAPHGKAAQASTNYQGQADVRKRSQAPASPKVACAARKTHSCARNGPAKAAPSCSGSPRRGENLPHSLPSGGSPIKSGRRAAASQKRDKRADGNTGDDTSSYACSESDWSMETSPSPQDPVQLSRLRVQLREKHARHLADLRSYYEGEIASLTEKLSKSSPRSPRREAQRASQRCDELERALKVTHQRIRDLELRNRELEAQLTEWRERYETAAVAARAMQQRLEEARAHVRQREGATLKLQARLRDVEHAFETAYKLSDDKEARIQREHKMLQDLLAEYESLAKENERVKEALRNTEDKLFDANNEISELKRMKSRLEAQIKQIEHEHVTTKARSSDGISSLLHINYSSSSPAVVESGVSPPAGDSPSSRRRWLTSRRDFSLFTGEPGPGPPLGSDHPGFSLSERMHSPPEKDDTRLQTSPDSPAGAAAAVAVQASIPPFLRPFPGNRDKGNGTDDGEDAGSREGPPQHPHPTQHSHIQGIGDGIGLVGVAGSPAKRDPPRGGGKEGRGRPLGSPPNRRSSSVPPSGRQHHPTPTKQALSNFPSPKRGSPMRDLSLGFSRLLGKEEGTPTRFDIQLNSVDQPCPPTPTASPRKRLQFIPLQNISAATSPVWSDGEGVRLSPRVESALSAVRAGTVTARAAWESDGAAALLAQGGGTSSHKPPTSSSSRTNSHSTGMAGGILPSRQSKAVQTKAGTPGSGPSPSKPSGDQAQGQGHQGRDLPTGPSKQGAAAMSGGPARPYPTAGVKPVVLSAPYETEFSVQERMRTLGRLEKQLDELTLEKQQIESALSRIPSSGGRVTRQIRMDKDELEERLEKVNRELGSVRMTLKRFHVLRSSNST</sequence>
<dbReference type="PANTHER" id="PTHR14926">
    <property type="entry name" value="M-PHASE PHOSPHOPROTEIN 9"/>
    <property type="match status" value="1"/>
</dbReference>
<dbReference type="CTD" id="10198"/>
<feature type="region of interest" description="Disordered" evidence="2">
    <location>
        <begin position="437"/>
        <end position="506"/>
    </location>
</feature>
<protein>
    <submittedName>
        <fullName evidence="4">M-phase phosphoprotein 9 isoform X1</fullName>
    </submittedName>
</protein>
<evidence type="ECO:0000313" key="3">
    <source>
        <dbReference type="Proteomes" id="UP001318040"/>
    </source>
</evidence>
<feature type="region of interest" description="Disordered" evidence="2">
    <location>
        <begin position="813"/>
        <end position="945"/>
    </location>
</feature>
<dbReference type="Proteomes" id="UP001318040">
    <property type="component" value="Chromosome 38"/>
</dbReference>
<dbReference type="KEGG" id="pmrn:116950246"/>
<feature type="compositionally biased region" description="Polar residues" evidence="2">
    <location>
        <begin position="204"/>
        <end position="219"/>
    </location>
</feature>
<feature type="compositionally biased region" description="Acidic residues" evidence="2">
    <location>
        <begin position="9"/>
        <end position="22"/>
    </location>
</feature>
<feature type="compositionally biased region" description="Low complexity" evidence="2">
    <location>
        <begin position="1250"/>
        <end position="1260"/>
    </location>
</feature>
<feature type="compositionally biased region" description="Low complexity" evidence="2">
    <location>
        <begin position="1336"/>
        <end position="1352"/>
    </location>
</feature>
<reference evidence="4" key="1">
    <citation type="submission" date="2025-08" db="UniProtKB">
        <authorList>
            <consortium name="RefSeq"/>
        </authorList>
    </citation>
    <scope>IDENTIFICATION</scope>
    <source>
        <tissue evidence="4">Sperm</tissue>
    </source>
</reference>
<feature type="region of interest" description="Disordered" evidence="2">
    <location>
        <begin position="1176"/>
        <end position="1387"/>
    </location>
</feature>
<feature type="compositionally biased region" description="Basic and acidic residues" evidence="2">
    <location>
        <begin position="1320"/>
        <end position="1334"/>
    </location>
</feature>
<feature type="compositionally biased region" description="Basic and acidic residues" evidence="2">
    <location>
        <begin position="1229"/>
        <end position="1241"/>
    </location>
</feature>
<feature type="compositionally biased region" description="Low complexity" evidence="2">
    <location>
        <begin position="1519"/>
        <end position="1532"/>
    </location>
</feature>
<organism evidence="3 4">
    <name type="scientific">Petromyzon marinus</name>
    <name type="common">Sea lamprey</name>
    <dbReference type="NCBI Taxonomy" id="7757"/>
    <lineage>
        <taxon>Eukaryota</taxon>
        <taxon>Metazoa</taxon>
        <taxon>Chordata</taxon>
        <taxon>Craniata</taxon>
        <taxon>Vertebrata</taxon>
        <taxon>Cyclostomata</taxon>
        <taxon>Hyperoartia</taxon>
        <taxon>Petromyzontiformes</taxon>
        <taxon>Petromyzontidae</taxon>
        <taxon>Petromyzon</taxon>
    </lineage>
</organism>
<keyword evidence="3" id="KW-1185">Reference proteome</keyword>
<feature type="compositionally biased region" description="Basic and acidic residues" evidence="2">
    <location>
        <begin position="988"/>
        <end position="998"/>
    </location>
</feature>
<accession>A0AAJ7TVJ5</accession>
<proteinExistence type="predicted"/>
<feature type="region of interest" description="Disordered" evidence="2">
    <location>
        <begin position="979"/>
        <end position="998"/>
    </location>
</feature>
<feature type="compositionally biased region" description="Basic and acidic residues" evidence="2">
    <location>
        <begin position="76"/>
        <end position="90"/>
    </location>
</feature>
<keyword evidence="1" id="KW-0175">Coiled coil</keyword>
<feature type="region of interest" description="Disordered" evidence="2">
    <location>
        <begin position="200"/>
        <end position="254"/>
    </location>
</feature>
<feature type="compositionally biased region" description="Acidic residues" evidence="2">
    <location>
        <begin position="44"/>
        <end position="63"/>
    </location>
</feature>
<feature type="compositionally biased region" description="Polar residues" evidence="2">
    <location>
        <begin position="92"/>
        <end position="103"/>
    </location>
</feature>
<evidence type="ECO:0000256" key="2">
    <source>
        <dbReference type="SAM" id="MobiDB-lite"/>
    </source>
</evidence>
<feature type="compositionally biased region" description="Polar residues" evidence="2">
    <location>
        <begin position="1359"/>
        <end position="1368"/>
    </location>
</feature>
<feature type="coiled-coil region" evidence="1">
    <location>
        <begin position="1090"/>
        <end position="1159"/>
    </location>
</feature>
<feature type="compositionally biased region" description="Low complexity" evidence="2">
    <location>
        <begin position="1476"/>
        <end position="1499"/>
    </location>
</feature>
<evidence type="ECO:0000256" key="1">
    <source>
        <dbReference type="SAM" id="Coils"/>
    </source>
</evidence>
<feature type="region of interest" description="Disordered" evidence="2">
    <location>
        <begin position="520"/>
        <end position="574"/>
    </location>
</feature>
<feature type="compositionally biased region" description="Basic and acidic residues" evidence="2">
    <location>
        <begin position="224"/>
        <end position="242"/>
    </location>
</feature>
<feature type="coiled-coil region" evidence="1">
    <location>
        <begin position="1585"/>
        <end position="1651"/>
    </location>
</feature>
<feature type="region of interest" description="Disordered" evidence="2">
    <location>
        <begin position="1"/>
        <end position="103"/>
    </location>
</feature>
<feature type="compositionally biased region" description="Polar residues" evidence="2">
    <location>
        <begin position="920"/>
        <end position="945"/>
    </location>
</feature>
<dbReference type="GO" id="GO:0005814">
    <property type="term" value="C:centriole"/>
    <property type="evidence" value="ECO:0007669"/>
    <property type="project" value="TreeGrafter"/>
</dbReference>
<feature type="compositionally biased region" description="Polar residues" evidence="2">
    <location>
        <begin position="710"/>
        <end position="726"/>
    </location>
</feature>
<gene>
    <name evidence="4" type="primary">MPHOSPH9</name>
</gene>
<feature type="compositionally biased region" description="Polar residues" evidence="2">
    <location>
        <begin position="813"/>
        <end position="825"/>
    </location>
</feature>
<dbReference type="PANTHER" id="PTHR14926:SF1">
    <property type="entry name" value="M-PHASE PHOSPHOPROTEIN 9"/>
    <property type="match status" value="1"/>
</dbReference>